<dbReference type="PANTHER" id="PTHR35894">
    <property type="entry name" value="GENERAL SECRETION PATHWAY PROTEIN A-RELATED"/>
    <property type="match status" value="1"/>
</dbReference>
<dbReference type="InterPro" id="IPR036680">
    <property type="entry name" value="SPOR-like_sf"/>
</dbReference>
<sequence length="626" mass="68729">MKYQNFSTAKSLLDCVKHLQSDLEYGEKIIFLTGNSGSGRTSVCEHIVNALDETFSTVFIPCQREMSIERLRQLFLQQAAPADKWDETVPLYQSFKSLSIPVRQKLLVVIDNIDDVITTFSDEVFELFSQFLGQNRFSFLITSHPLWAQAKISSSLNDKLEVKEYEIPKISMQESLEISRQLFEHAGLEKVYNVILPKLPNALEACDGNLGRIIKLTETFMADPIEVEKDQQNQNVDKNVSEVKKHSSTGIFIAIVCVVIVLACLIPVFLGTNVVDKLFGKTPAEDPAKQKVEVSTSIADPSANKLTFGDEGDKKEQSVSDDPLAVSAGSISDIKANGPKGSEKEAVHDEGGLLPKVEGGVEAEEVKSTTKNSVTLQGEALEAIEGKGADSKSDDPRRGLAGSLNKQDKAKSEKETAVSKSDKIAANKTDKADKTEVAPLAVLKRENSILYKDKIQKEDEAIALKRKADEEAAIKLAQAQEQAKKDLAAKEKAKQKAETKAAEVKETAQTPKKKEPVSSGIPAKRNSRAYLGENSEIDSMNSNHYTLQVLAGTDKSALQRAATYIDGKYWIYSTVRNGRAWHVLITGDFASPRAAVDASRGFPASIRNAGPFAKTFDKVKTEMRLQ</sequence>
<feature type="transmembrane region" description="Helical" evidence="2">
    <location>
        <begin position="251"/>
        <end position="270"/>
    </location>
</feature>
<organism evidence="4 5">
    <name type="scientific">Succinivibrio dextrinosolvens DSM 3072</name>
    <dbReference type="NCBI Taxonomy" id="1123324"/>
    <lineage>
        <taxon>Bacteria</taxon>
        <taxon>Pseudomonadati</taxon>
        <taxon>Pseudomonadota</taxon>
        <taxon>Gammaproteobacteria</taxon>
        <taxon>Aeromonadales</taxon>
        <taxon>Succinivibrionaceae</taxon>
        <taxon>Succinivibrio</taxon>
    </lineage>
</organism>
<dbReference type="GO" id="GO:0016887">
    <property type="term" value="F:ATP hydrolysis activity"/>
    <property type="evidence" value="ECO:0007669"/>
    <property type="project" value="InterPro"/>
</dbReference>
<dbReference type="AlphaFoldDB" id="A0A1T4V0M1"/>
<dbReference type="Pfam" id="PF05036">
    <property type="entry name" value="SPOR"/>
    <property type="match status" value="1"/>
</dbReference>
<feature type="region of interest" description="Disordered" evidence="1">
    <location>
        <begin position="487"/>
        <end position="526"/>
    </location>
</feature>
<dbReference type="PANTHER" id="PTHR35894:SF1">
    <property type="entry name" value="PHOSPHORIBULOKINASE _ URIDINE KINASE FAMILY"/>
    <property type="match status" value="1"/>
</dbReference>
<dbReference type="Gene3D" id="3.40.50.300">
    <property type="entry name" value="P-loop containing nucleotide triphosphate hydrolases"/>
    <property type="match status" value="1"/>
</dbReference>
<evidence type="ECO:0000256" key="1">
    <source>
        <dbReference type="SAM" id="MobiDB-lite"/>
    </source>
</evidence>
<dbReference type="GO" id="GO:0042834">
    <property type="term" value="F:peptidoglycan binding"/>
    <property type="evidence" value="ECO:0007669"/>
    <property type="project" value="InterPro"/>
</dbReference>
<accession>A0A1T4V0M1</accession>
<feature type="compositionally biased region" description="Basic and acidic residues" evidence="1">
    <location>
        <begin position="341"/>
        <end position="351"/>
    </location>
</feature>
<keyword evidence="2" id="KW-1133">Transmembrane helix</keyword>
<feature type="compositionally biased region" description="Basic and acidic residues" evidence="1">
    <location>
        <begin position="487"/>
        <end position="516"/>
    </location>
</feature>
<feature type="compositionally biased region" description="Basic and acidic residues" evidence="1">
    <location>
        <begin position="406"/>
        <end position="436"/>
    </location>
</feature>
<dbReference type="STRING" id="83771.SAMN02910357_01531"/>
<dbReference type="RefSeq" id="WP_078928038.1">
    <property type="nucleotide sequence ID" value="NZ_FUXX01000004.1"/>
</dbReference>
<proteinExistence type="predicted"/>
<dbReference type="Proteomes" id="UP000242432">
    <property type="component" value="Unassembled WGS sequence"/>
</dbReference>
<feature type="domain" description="SPOR" evidence="3">
    <location>
        <begin position="539"/>
        <end position="615"/>
    </location>
</feature>
<dbReference type="PROSITE" id="PS51724">
    <property type="entry name" value="SPOR"/>
    <property type="match status" value="1"/>
</dbReference>
<feature type="compositionally biased region" description="Basic and acidic residues" evidence="1">
    <location>
        <begin position="384"/>
        <end position="398"/>
    </location>
</feature>
<dbReference type="EMBL" id="FUXX01000004">
    <property type="protein sequence ID" value="SKA58447.1"/>
    <property type="molecule type" value="Genomic_DNA"/>
</dbReference>
<evidence type="ECO:0000259" key="3">
    <source>
        <dbReference type="PROSITE" id="PS51724"/>
    </source>
</evidence>
<dbReference type="InterPro" id="IPR007730">
    <property type="entry name" value="SPOR-like_dom"/>
</dbReference>
<protein>
    <submittedName>
        <fullName evidence="4">Sporulation related domain-containing protein</fullName>
    </submittedName>
</protein>
<dbReference type="InterPro" id="IPR049945">
    <property type="entry name" value="AAA_22"/>
</dbReference>
<keyword evidence="5" id="KW-1185">Reference proteome</keyword>
<dbReference type="InterPro" id="IPR052026">
    <property type="entry name" value="ExeA_AAA_ATPase_DNA-bind"/>
</dbReference>
<dbReference type="Pfam" id="PF13401">
    <property type="entry name" value="AAA_22"/>
    <property type="match status" value="1"/>
</dbReference>
<keyword evidence="2" id="KW-0472">Membrane</keyword>
<feature type="region of interest" description="Disordered" evidence="1">
    <location>
        <begin position="302"/>
        <end position="436"/>
    </location>
</feature>
<name>A0A1T4V0M1_9GAMM</name>
<evidence type="ECO:0000256" key="2">
    <source>
        <dbReference type="SAM" id="Phobius"/>
    </source>
</evidence>
<reference evidence="5" key="1">
    <citation type="submission" date="2017-02" db="EMBL/GenBank/DDBJ databases">
        <authorList>
            <person name="Varghese N."/>
            <person name="Submissions S."/>
        </authorList>
    </citation>
    <scope>NUCLEOTIDE SEQUENCE [LARGE SCALE GENOMIC DNA]</scope>
    <source>
        <strain evidence="5">DSM 3072</strain>
    </source>
</reference>
<evidence type="ECO:0000313" key="4">
    <source>
        <dbReference type="EMBL" id="SKA58447.1"/>
    </source>
</evidence>
<dbReference type="SUPFAM" id="SSF52540">
    <property type="entry name" value="P-loop containing nucleoside triphosphate hydrolases"/>
    <property type="match status" value="1"/>
</dbReference>
<dbReference type="InterPro" id="IPR027417">
    <property type="entry name" value="P-loop_NTPase"/>
</dbReference>
<dbReference type="Gene3D" id="3.30.70.1070">
    <property type="entry name" value="Sporulation related repeat"/>
    <property type="match status" value="1"/>
</dbReference>
<keyword evidence="2" id="KW-0812">Transmembrane</keyword>
<evidence type="ECO:0000313" key="5">
    <source>
        <dbReference type="Proteomes" id="UP000242432"/>
    </source>
</evidence>
<gene>
    <name evidence="4" type="ORF">SAMN02745213_00459</name>
</gene>